<sequence length="211" mass="23032">GGQIVKKLLVLFLTICLGVILGACGSTETAKNSGDSNKADKNEESASEKENASTQEDENIKAKNIFTNKKLNIKGTVGPMKYHISGIQLKEMEPKNKETASLLGVKVGDKVNAITIEMSGENTSDKDISFYLGQATIVTNTKEQLEPEMLLSEHIEGEYLGKVKNEGHNVYILKKSSVKDLKSIEIRISAPTNKNIDTLGKDVKHTIKVNN</sequence>
<feature type="compositionally biased region" description="Basic and acidic residues" evidence="1">
    <location>
        <begin position="37"/>
        <end position="51"/>
    </location>
</feature>
<keyword evidence="3" id="KW-1185">Reference proteome</keyword>
<evidence type="ECO:0000256" key="1">
    <source>
        <dbReference type="SAM" id="MobiDB-lite"/>
    </source>
</evidence>
<feature type="region of interest" description="Disordered" evidence="1">
    <location>
        <begin position="29"/>
        <end position="58"/>
    </location>
</feature>
<gene>
    <name evidence="2" type="ORF">PJ311_19200</name>
</gene>
<feature type="non-terminal residue" evidence="2">
    <location>
        <position position="1"/>
    </location>
</feature>
<evidence type="ECO:0008006" key="4">
    <source>
        <dbReference type="Google" id="ProtNLM"/>
    </source>
</evidence>
<evidence type="ECO:0000313" key="2">
    <source>
        <dbReference type="EMBL" id="MDA7028660.1"/>
    </source>
</evidence>
<comment type="caution">
    <text evidence="2">The sequence shown here is derived from an EMBL/GenBank/DDBJ whole genome shotgun (WGS) entry which is preliminary data.</text>
</comment>
<reference evidence="2 3" key="1">
    <citation type="submission" date="2023-01" db="EMBL/GenBank/DDBJ databases">
        <title>Bacillus changyiensis sp. nov., isolated from a coastal deposit.</title>
        <authorList>
            <person name="Xiao G."/>
            <person name="Lai Q."/>
            <person name="Hu Z."/>
            <person name="Shao Z."/>
        </authorList>
    </citation>
    <scope>NUCLEOTIDE SEQUENCE [LARGE SCALE GENOMIC DNA]</scope>
    <source>
        <strain evidence="2 3">CLL-7-23</strain>
    </source>
</reference>
<dbReference type="RefSeq" id="WP_271342425.1">
    <property type="nucleotide sequence ID" value="NZ_JAQKAB010000033.1"/>
</dbReference>
<dbReference type="Proteomes" id="UP001211894">
    <property type="component" value="Unassembled WGS sequence"/>
</dbReference>
<accession>A0ABT4X8Z2</accession>
<dbReference type="EMBL" id="JAQKAB010000033">
    <property type="protein sequence ID" value="MDA7028660.1"/>
    <property type="molecule type" value="Genomic_DNA"/>
</dbReference>
<evidence type="ECO:0000313" key="3">
    <source>
        <dbReference type="Proteomes" id="UP001211894"/>
    </source>
</evidence>
<protein>
    <recommendedName>
        <fullName evidence="4">Lipoprotein</fullName>
    </recommendedName>
</protein>
<name>A0ABT4X8Z2_9BACI</name>
<proteinExistence type="predicted"/>
<organism evidence="2 3">
    <name type="scientific">Bacillus changyiensis</name>
    <dbReference type="NCBI Taxonomy" id="3004103"/>
    <lineage>
        <taxon>Bacteria</taxon>
        <taxon>Bacillati</taxon>
        <taxon>Bacillota</taxon>
        <taxon>Bacilli</taxon>
        <taxon>Bacillales</taxon>
        <taxon>Bacillaceae</taxon>
        <taxon>Bacillus</taxon>
    </lineage>
</organism>